<proteinExistence type="predicted"/>
<accession>A0AC60A6H4</accession>
<dbReference type="EMBL" id="OX596092">
    <property type="protein sequence ID" value="CAN0563211.1"/>
    <property type="molecule type" value="Genomic_DNA"/>
</dbReference>
<gene>
    <name evidence="1" type="ORF">MRATA1EN22A_LOCUS27483</name>
</gene>
<evidence type="ECO:0000313" key="2">
    <source>
        <dbReference type="Proteomes" id="UP001162501"/>
    </source>
</evidence>
<sequence>MMSHGQLKHASCQIHMQGSIFSLTQFVLKTSRFYLKFFMFLQIAVKPFVHLLSFLAYLICQSFLYQMFYCSDFLPPATGESPQRLPFSEFGGGHSERGGLVVKNLPAKQETWVQSLGWEDPLEMQMAKHSSSLA</sequence>
<reference evidence="1" key="2">
    <citation type="submission" date="2025-03" db="EMBL/GenBank/DDBJ databases">
        <authorList>
            <consortium name="ELIXIR-Norway"/>
            <consortium name="Elixir Norway"/>
        </authorList>
    </citation>
    <scope>NUCLEOTIDE SEQUENCE</scope>
</reference>
<protein>
    <submittedName>
        <fullName evidence="1">Uncharacterized protein</fullName>
    </submittedName>
</protein>
<organism evidence="1 2">
    <name type="scientific">Rangifer tarandus platyrhynchus</name>
    <name type="common">Svalbard reindeer</name>
    <dbReference type="NCBI Taxonomy" id="3082113"/>
    <lineage>
        <taxon>Eukaryota</taxon>
        <taxon>Metazoa</taxon>
        <taxon>Chordata</taxon>
        <taxon>Craniata</taxon>
        <taxon>Vertebrata</taxon>
        <taxon>Euteleostomi</taxon>
        <taxon>Mammalia</taxon>
        <taxon>Eutheria</taxon>
        <taxon>Laurasiatheria</taxon>
        <taxon>Artiodactyla</taxon>
        <taxon>Ruminantia</taxon>
        <taxon>Pecora</taxon>
        <taxon>Cervidae</taxon>
        <taxon>Odocoileinae</taxon>
        <taxon>Rangifer</taxon>
    </lineage>
</organism>
<reference evidence="1" key="1">
    <citation type="submission" date="2023-05" db="EMBL/GenBank/DDBJ databases">
        <authorList>
            <consortium name="ELIXIR-Norway"/>
        </authorList>
    </citation>
    <scope>NUCLEOTIDE SEQUENCE</scope>
</reference>
<name>A0AC60A6H4_RANTA</name>
<evidence type="ECO:0000313" key="1">
    <source>
        <dbReference type="EMBL" id="CAN0563211.1"/>
    </source>
</evidence>
<dbReference type="Proteomes" id="UP001162501">
    <property type="component" value="Chromosome 8"/>
</dbReference>